<organism evidence="1 2">
    <name type="scientific">Bradyrhizobium lablabi</name>
    <dbReference type="NCBI Taxonomy" id="722472"/>
    <lineage>
        <taxon>Bacteria</taxon>
        <taxon>Pseudomonadati</taxon>
        <taxon>Pseudomonadota</taxon>
        <taxon>Alphaproteobacteria</taxon>
        <taxon>Hyphomicrobiales</taxon>
        <taxon>Nitrobacteraceae</taxon>
        <taxon>Bradyrhizobium</taxon>
    </lineage>
</organism>
<dbReference type="AlphaFoldDB" id="A0A1H5CW70"/>
<dbReference type="EMBL" id="FNTI01000001">
    <property type="protein sequence ID" value="SED70916.1"/>
    <property type="molecule type" value="Genomic_DNA"/>
</dbReference>
<sequence length="59" mass="6377">MRAAVRHRPIAEDGCLNVSKAESLRHCLTQVAASNISLTAALSRFIFSTSRQEISGYAA</sequence>
<protein>
    <submittedName>
        <fullName evidence="1">Uncharacterized protein</fullName>
    </submittedName>
</protein>
<dbReference type="Proteomes" id="UP000183208">
    <property type="component" value="Unassembled WGS sequence"/>
</dbReference>
<evidence type="ECO:0000313" key="1">
    <source>
        <dbReference type="EMBL" id="SED70916.1"/>
    </source>
</evidence>
<gene>
    <name evidence="1" type="ORF">SAMN05444171_4892</name>
</gene>
<accession>A0A1H5CW70</accession>
<reference evidence="1 2" key="1">
    <citation type="submission" date="2016-10" db="EMBL/GenBank/DDBJ databases">
        <authorList>
            <person name="de Groot N.N."/>
        </authorList>
    </citation>
    <scope>NUCLEOTIDE SEQUENCE [LARGE SCALE GENOMIC DNA]</scope>
    <source>
        <strain evidence="1 2">GAS522</strain>
    </source>
</reference>
<evidence type="ECO:0000313" key="2">
    <source>
        <dbReference type="Proteomes" id="UP000183208"/>
    </source>
</evidence>
<proteinExistence type="predicted"/>
<name>A0A1H5CW70_9BRAD</name>